<comment type="caution">
    <text evidence="1">The sequence shown here is derived from an EMBL/GenBank/DDBJ whole genome shotgun (WGS) entry which is preliminary data.</text>
</comment>
<proteinExistence type="predicted"/>
<keyword evidence="2" id="KW-1185">Reference proteome</keyword>
<evidence type="ECO:0000313" key="2">
    <source>
        <dbReference type="Proteomes" id="UP000603865"/>
    </source>
</evidence>
<name>A0A918CK49_9DEIO</name>
<protein>
    <submittedName>
        <fullName evidence="1">Uncharacterized protein</fullName>
    </submittedName>
</protein>
<organism evidence="1 2">
    <name type="scientific">Deinococcus ruber</name>
    <dbReference type="NCBI Taxonomy" id="1848197"/>
    <lineage>
        <taxon>Bacteria</taxon>
        <taxon>Thermotogati</taxon>
        <taxon>Deinococcota</taxon>
        <taxon>Deinococci</taxon>
        <taxon>Deinococcales</taxon>
        <taxon>Deinococcaceae</taxon>
        <taxon>Deinococcus</taxon>
    </lineage>
</organism>
<reference evidence="1" key="2">
    <citation type="submission" date="2020-09" db="EMBL/GenBank/DDBJ databases">
        <authorList>
            <person name="Sun Q."/>
            <person name="Ohkuma M."/>
        </authorList>
    </citation>
    <scope>NUCLEOTIDE SEQUENCE</scope>
    <source>
        <strain evidence="1">JCM 31311</strain>
    </source>
</reference>
<dbReference type="EMBL" id="BMQL01000041">
    <property type="protein sequence ID" value="GGR27413.1"/>
    <property type="molecule type" value="Genomic_DNA"/>
</dbReference>
<gene>
    <name evidence="1" type="ORF">GCM10008957_43400</name>
</gene>
<accession>A0A918CK49</accession>
<dbReference type="RefSeq" id="WP_189092612.1">
    <property type="nucleotide sequence ID" value="NZ_BMQL01000041.1"/>
</dbReference>
<sequence length="79" mass="8755">MGAKASPTYAGINNIPFRSNMSQYLVFQAGRFLRQVGRGESQGSPKEFGVVDGMSCEQHVLLDQRSEKVEPMDVLLGRH</sequence>
<reference evidence="1" key="1">
    <citation type="journal article" date="2014" name="Int. J. Syst. Evol. Microbiol.">
        <title>Complete genome sequence of Corynebacterium casei LMG S-19264T (=DSM 44701T), isolated from a smear-ripened cheese.</title>
        <authorList>
            <consortium name="US DOE Joint Genome Institute (JGI-PGF)"/>
            <person name="Walter F."/>
            <person name="Albersmeier A."/>
            <person name="Kalinowski J."/>
            <person name="Ruckert C."/>
        </authorList>
    </citation>
    <scope>NUCLEOTIDE SEQUENCE</scope>
    <source>
        <strain evidence="1">JCM 31311</strain>
    </source>
</reference>
<dbReference type="AlphaFoldDB" id="A0A918CK49"/>
<dbReference type="Proteomes" id="UP000603865">
    <property type="component" value="Unassembled WGS sequence"/>
</dbReference>
<evidence type="ECO:0000313" key="1">
    <source>
        <dbReference type="EMBL" id="GGR27413.1"/>
    </source>
</evidence>